<comment type="caution">
    <text evidence="1">The sequence shown here is derived from an EMBL/GenBank/DDBJ whole genome shotgun (WGS) entry which is preliminary data.</text>
</comment>
<evidence type="ECO:0000313" key="1">
    <source>
        <dbReference type="EMBL" id="MCW0482021.1"/>
    </source>
</evidence>
<proteinExistence type="predicted"/>
<organism evidence="1 2">
    <name type="scientific">Gaoshiqia sediminis</name>
    <dbReference type="NCBI Taxonomy" id="2986998"/>
    <lineage>
        <taxon>Bacteria</taxon>
        <taxon>Pseudomonadati</taxon>
        <taxon>Bacteroidota</taxon>
        <taxon>Bacteroidia</taxon>
        <taxon>Marinilabiliales</taxon>
        <taxon>Prolixibacteraceae</taxon>
        <taxon>Gaoshiqia</taxon>
    </lineage>
</organism>
<accession>A0AA41Y5R9</accession>
<gene>
    <name evidence="1" type="ORF">N2K84_04705</name>
</gene>
<dbReference type="AlphaFoldDB" id="A0AA41Y5R9"/>
<dbReference type="EMBL" id="JAPAAF010000004">
    <property type="protein sequence ID" value="MCW0482021.1"/>
    <property type="molecule type" value="Genomic_DNA"/>
</dbReference>
<evidence type="ECO:0000313" key="2">
    <source>
        <dbReference type="Proteomes" id="UP001163821"/>
    </source>
</evidence>
<sequence>MKTMNNNQENRNNQVSQALLRSAAVVVSVVLLSFTVSAQGLWKQLLTYNSFGKMAMLMVSEAQAAEEPATADASAFNFEQATDDALDVESWMTDDTYFGAFNHFFEVAADEPLELEEWMTNGACFANRIVCEKDEDLKLEAWMTDDYYWAF</sequence>
<keyword evidence="2" id="KW-1185">Reference proteome</keyword>
<dbReference type="RefSeq" id="WP_282590626.1">
    <property type="nucleotide sequence ID" value="NZ_JAPAAF010000004.1"/>
</dbReference>
<dbReference type="Proteomes" id="UP001163821">
    <property type="component" value="Unassembled WGS sequence"/>
</dbReference>
<reference evidence="1" key="1">
    <citation type="submission" date="2022-10" db="EMBL/GenBank/DDBJ databases">
        <title>Gaoshiqiia sediminis gen. nov., sp. nov., isolated from coastal sediment.</title>
        <authorList>
            <person name="Yu W.X."/>
            <person name="Mu D.S."/>
            <person name="Du J.Z."/>
            <person name="Liang Y.Q."/>
        </authorList>
    </citation>
    <scope>NUCLEOTIDE SEQUENCE</scope>
    <source>
        <strain evidence="1">A06</strain>
    </source>
</reference>
<name>A0AA41Y5R9_9BACT</name>
<protein>
    <submittedName>
        <fullName evidence="1">Uncharacterized protein</fullName>
    </submittedName>
</protein>